<evidence type="ECO:0000256" key="3">
    <source>
        <dbReference type="ARBA" id="ARBA00022842"/>
    </source>
</evidence>
<accession>A0ABW0HAA5</accession>
<evidence type="ECO:0000256" key="2">
    <source>
        <dbReference type="ARBA" id="ARBA00022723"/>
    </source>
</evidence>
<dbReference type="InterPro" id="IPR029065">
    <property type="entry name" value="Enolase_C-like"/>
</dbReference>
<dbReference type="PANTHER" id="PTHR13794:SF58">
    <property type="entry name" value="MITOCHONDRIAL ENOLASE SUPERFAMILY MEMBER 1"/>
    <property type="match status" value="1"/>
</dbReference>
<dbReference type="Gene3D" id="3.20.20.120">
    <property type="entry name" value="Enolase-like C-terminal domain"/>
    <property type="match status" value="1"/>
</dbReference>
<gene>
    <name evidence="5" type="ORF">ACFPPC_11555</name>
</gene>
<dbReference type="InterPro" id="IPR029017">
    <property type="entry name" value="Enolase-like_N"/>
</dbReference>
<keyword evidence="6" id="KW-1185">Reference proteome</keyword>
<dbReference type="InterPro" id="IPR018110">
    <property type="entry name" value="Mandel_Rmase/mucon_lact_enz_CS"/>
</dbReference>
<organism evidence="5 6">
    <name type="scientific">Bosea vestrisii</name>
    <dbReference type="NCBI Taxonomy" id="151416"/>
    <lineage>
        <taxon>Bacteria</taxon>
        <taxon>Pseudomonadati</taxon>
        <taxon>Pseudomonadota</taxon>
        <taxon>Alphaproteobacteria</taxon>
        <taxon>Hyphomicrobiales</taxon>
        <taxon>Boseaceae</taxon>
        <taxon>Bosea</taxon>
    </lineage>
</organism>
<dbReference type="SFLD" id="SFLDG00179">
    <property type="entry name" value="mandelate_racemase"/>
    <property type="match status" value="1"/>
</dbReference>
<dbReference type="Pfam" id="PF13378">
    <property type="entry name" value="MR_MLE_C"/>
    <property type="match status" value="1"/>
</dbReference>
<dbReference type="SMART" id="SM00922">
    <property type="entry name" value="MR_MLE"/>
    <property type="match status" value="1"/>
</dbReference>
<dbReference type="RefSeq" id="WP_377008236.1">
    <property type="nucleotide sequence ID" value="NZ_JBHSLV010000019.1"/>
</dbReference>
<dbReference type="SUPFAM" id="SSF54826">
    <property type="entry name" value="Enolase N-terminal domain-like"/>
    <property type="match status" value="1"/>
</dbReference>
<dbReference type="EMBL" id="JBHSLV010000019">
    <property type="protein sequence ID" value="MFC5393272.1"/>
    <property type="molecule type" value="Genomic_DNA"/>
</dbReference>
<proteinExistence type="predicted"/>
<evidence type="ECO:0000256" key="1">
    <source>
        <dbReference type="ARBA" id="ARBA00001946"/>
    </source>
</evidence>
<dbReference type="InterPro" id="IPR013341">
    <property type="entry name" value="Mandelate_racemase_N_dom"/>
</dbReference>
<evidence type="ECO:0000313" key="6">
    <source>
        <dbReference type="Proteomes" id="UP001596104"/>
    </source>
</evidence>
<dbReference type="PROSITE" id="PS00909">
    <property type="entry name" value="MR_MLE_2"/>
    <property type="match status" value="1"/>
</dbReference>
<keyword evidence="2" id="KW-0479">Metal-binding</keyword>
<reference evidence="6" key="1">
    <citation type="journal article" date="2019" name="Int. J. Syst. Evol. Microbiol.">
        <title>The Global Catalogue of Microorganisms (GCM) 10K type strain sequencing project: providing services to taxonomists for standard genome sequencing and annotation.</title>
        <authorList>
            <consortium name="The Broad Institute Genomics Platform"/>
            <consortium name="The Broad Institute Genome Sequencing Center for Infectious Disease"/>
            <person name="Wu L."/>
            <person name="Ma J."/>
        </authorList>
    </citation>
    <scope>NUCLEOTIDE SEQUENCE [LARGE SCALE GENOMIC DNA]</scope>
    <source>
        <strain evidence="6">CGMCC 1.16326</strain>
    </source>
</reference>
<dbReference type="PANTHER" id="PTHR13794">
    <property type="entry name" value="ENOLASE SUPERFAMILY, MANDELATE RACEMASE"/>
    <property type="match status" value="1"/>
</dbReference>
<feature type="domain" description="Mandelate racemase/muconate lactonizing enzyme C-terminal" evidence="4">
    <location>
        <begin position="155"/>
        <end position="251"/>
    </location>
</feature>
<comment type="cofactor">
    <cofactor evidence="1">
        <name>Mg(2+)</name>
        <dbReference type="ChEBI" id="CHEBI:18420"/>
    </cofactor>
</comment>
<keyword evidence="3" id="KW-0460">Magnesium</keyword>
<dbReference type="SFLD" id="SFLDS00001">
    <property type="entry name" value="Enolase"/>
    <property type="match status" value="1"/>
</dbReference>
<comment type="caution">
    <text evidence="5">The sequence shown here is derived from an EMBL/GenBank/DDBJ whole genome shotgun (WGS) entry which is preliminary data.</text>
</comment>
<dbReference type="InterPro" id="IPR046945">
    <property type="entry name" value="RHMD-like"/>
</dbReference>
<dbReference type="InterPro" id="IPR013342">
    <property type="entry name" value="Mandelate_racemase_C"/>
</dbReference>
<name>A0ABW0HAA5_9HYPH</name>
<protein>
    <submittedName>
        <fullName evidence="5">Mandelate racemase/muconate lactonizing enzyme family protein</fullName>
    </submittedName>
</protein>
<dbReference type="SUPFAM" id="SSF51604">
    <property type="entry name" value="Enolase C-terminal domain-like"/>
    <property type="match status" value="1"/>
</dbReference>
<dbReference type="Proteomes" id="UP001596104">
    <property type="component" value="Unassembled WGS sequence"/>
</dbReference>
<dbReference type="Gene3D" id="3.30.390.10">
    <property type="entry name" value="Enolase-like, N-terminal domain"/>
    <property type="match status" value="1"/>
</dbReference>
<evidence type="ECO:0000259" key="4">
    <source>
        <dbReference type="SMART" id="SM00922"/>
    </source>
</evidence>
<dbReference type="Pfam" id="PF02746">
    <property type="entry name" value="MR_MLE_N"/>
    <property type="match status" value="1"/>
</dbReference>
<dbReference type="CDD" id="cd03316">
    <property type="entry name" value="MR_like"/>
    <property type="match status" value="1"/>
</dbReference>
<dbReference type="InterPro" id="IPR036849">
    <property type="entry name" value="Enolase-like_C_sf"/>
</dbReference>
<sequence length="377" mass="40128">MAYPSDEVVITAVRAVAVRAPIETHVRTSFGIMRDRPAVFVEVEDDSGNRGLGEIWCNFPSVGAEHRARLVLETAGPLLQQLSPLPVGEVFARLMDKLHVLAIQSGEWGPLRQVCAGLDIACHDLAARRAGLPLYAYLDGQASGSVGAYASGIGPEAPAEVAARELARGHESFKLKVGFGMETDRRSLDAIRGAIGDRRLMIDANQGWNLDQAILHGRHFADYRLDWLEEPLRADRPLEEWRALSEAMPIAIAAGENMNAPAEFEAAIASRLFRFLQPDAAKWGGLSGCLAVARAARAAGLTYCPHYLGGGIGLLASAHLLAAAGGEGLLEIDTNPNPLRDNLIAGLMPLSGGRVTLSERPGIGLSGDLDGIVARAA</sequence>
<evidence type="ECO:0000313" key="5">
    <source>
        <dbReference type="EMBL" id="MFC5393272.1"/>
    </source>
</evidence>